<dbReference type="RefSeq" id="WP_014711482.1">
    <property type="nucleotide sequence ID" value="NZ_CAAHFL010000054.1"/>
</dbReference>
<dbReference type="InterPro" id="IPR025668">
    <property type="entry name" value="Tnp_DDE_dom"/>
</dbReference>
<accession>A0ABT7PAU6</accession>
<dbReference type="EMBL" id="JASZZX010000072">
    <property type="protein sequence ID" value="MDM3930270.1"/>
    <property type="molecule type" value="Genomic_DNA"/>
</dbReference>
<reference evidence="4" key="1">
    <citation type="submission" date="2023-06" db="EMBL/GenBank/DDBJ databases">
        <title>Itaconate inhibition of nontuberculous mycobacteria.</title>
        <authorList>
            <person name="Spilker T."/>
        </authorList>
    </citation>
    <scope>NUCLEOTIDE SEQUENCE [LARGE SCALE GENOMIC DNA]</scope>
    <source>
        <strain evidence="4">FLAC1071</strain>
    </source>
</reference>
<organism evidence="3 4">
    <name type="scientific">Mycobacterium intracellulare subsp. chimaera</name>
    <dbReference type="NCBI Taxonomy" id="222805"/>
    <lineage>
        <taxon>Bacteria</taxon>
        <taxon>Bacillati</taxon>
        <taxon>Actinomycetota</taxon>
        <taxon>Actinomycetes</taxon>
        <taxon>Mycobacteriales</taxon>
        <taxon>Mycobacteriaceae</taxon>
        <taxon>Mycobacterium</taxon>
        <taxon>Mycobacterium avium complex (MAC)</taxon>
    </lineage>
</organism>
<protein>
    <submittedName>
        <fullName evidence="3">Transposase</fullName>
    </submittedName>
</protein>
<dbReference type="Pfam" id="PF13751">
    <property type="entry name" value="DDE_Tnp_1_6"/>
    <property type="match status" value="1"/>
</dbReference>
<keyword evidence="4" id="KW-1185">Reference proteome</keyword>
<dbReference type="Proteomes" id="UP001529272">
    <property type="component" value="Unassembled WGS sequence"/>
</dbReference>
<reference evidence="3 4" key="2">
    <citation type="submission" date="2023-06" db="EMBL/GenBank/DDBJ databases">
        <title>Itaconate inhibition of nontuberculous mycobacteria.</title>
        <authorList>
            <person name="Breen P."/>
            <person name="Zimbric M."/>
            <person name="Caverly L."/>
        </authorList>
    </citation>
    <scope>NUCLEOTIDE SEQUENCE [LARGE SCALE GENOMIC DNA]</scope>
    <source>
        <strain evidence="3 4">FLAC1071</strain>
    </source>
</reference>
<evidence type="ECO:0000313" key="3">
    <source>
        <dbReference type="EMBL" id="MDM3930270.1"/>
    </source>
</evidence>
<feature type="domain" description="Transposase DDE" evidence="2">
    <location>
        <begin position="101"/>
        <end position="164"/>
    </location>
</feature>
<sequence>MSRLTGDQLIVAVHVGQSTNDQACFLPMMRAAQDAAASMHTTSGNSDHVIGTVLAGAGYNSDANLAAPGPDRLIALGKERDQARAATETPTKGPPPVDATPREANRHRLRTPEGRKLYKRRGATVEPGIGNLKKIIDRFSRRGLTNATSELHLAATAFNLMKIHRAAPAA</sequence>
<name>A0ABT7PAU6_MYCIT</name>
<evidence type="ECO:0000256" key="1">
    <source>
        <dbReference type="SAM" id="MobiDB-lite"/>
    </source>
</evidence>
<evidence type="ECO:0000313" key="4">
    <source>
        <dbReference type="Proteomes" id="UP001529272"/>
    </source>
</evidence>
<gene>
    <name evidence="3" type="ORF">QRB35_30505</name>
</gene>
<proteinExistence type="predicted"/>
<feature type="region of interest" description="Disordered" evidence="1">
    <location>
        <begin position="78"/>
        <end position="107"/>
    </location>
</feature>
<evidence type="ECO:0000259" key="2">
    <source>
        <dbReference type="Pfam" id="PF13751"/>
    </source>
</evidence>
<comment type="caution">
    <text evidence="3">The sequence shown here is derived from an EMBL/GenBank/DDBJ whole genome shotgun (WGS) entry which is preliminary data.</text>
</comment>